<evidence type="ECO:0000313" key="7">
    <source>
        <dbReference type="Proteomes" id="UP000568380"/>
    </source>
</evidence>
<proteinExistence type="inferred from homology"/>
<evidence type="ECO:0000256" key="3">
    <source>
        <dbReference type="ARBA" id="ARBA00022960"/>
    </source>
</evidence>
<evidence type="ECO:0000259" key="5">
    <source>
        <dbReference type="Pfam" id="PF04085"/>
    </source>
</evidence>
<dbReference type="GO" id="GO:0008360">
    <property type="term" value="P:regulation of cell shape"/>
    <property type="evidence" value="ECO:0007669"/>
    <property type="project" value="UniProtKB-KW"/>
</dbReference>
<dbReference type="InterPro" id="IPR042175">
    <property type="entry name" value="Cell/Rod_MreC_2"/>
</dbReference>
<organism evidence="6 7">
    <name type="scientific">Nonomuraea endophytica</name>
    <dbReference type="NCBI Taxonomy" id="714136"/>
    <lineage>
        <taxon>Bacteria</taxon>
        <taxon>Bacillati</taxon>
        <taxon>Actinomycetota</taxon>
        <taxon>Actinomycetes</taxon>
        <taxon>Streptosporangiales</taxon>
        <taxon>Streptosporangiaceae</taxon>
        <taxon>Nonomuraea</taxon>
    </lineage>
</organism>
<protein>
    <recommendedName>
        <fullName evidence="2">Cell shape-determining protein MreC</fullName>
    </recommendedName>
    <alternativeName>
        <fullName evidence="4">Cell shape protein MreC</fullName>
    </alternativeName>
</protein>
<accession>A0A7W8A3M1</accession>
<comment type="caution">
    <text evidence="6">The sequence shown here is derived from an EMBL/GenBank/DDBJ whole genome shotgun (WGS) entry which is preliminary data.</text>
</comment>
<evidence type="ECO:0000256" key="4">
    <source>
        <dbReference type="ARBA" id="ARBA00032089"/>
    </source>
</evidence>
<dbReference type="Gene3D" id="2.40.10.350">
    <property type="entry name" value="Rod shape-determining protein MreC, domain 2"/>
    <property type="match status" value="1"/>
</dbReference>
<reference evidence="6 7" key="1">
    <citation type="submission" date="2020-08" db="EMBL/GenBank/DDBJ databases">
        <title>Genomic Encyclopedia of Type Strains, Phase IV (KMG-IV): sequencing the most valuable type-strain genomes for metagenomic binning, comparative biology and taxonomic classification.</title>
        <authorList>
            <person name="Goeker M."/>
        </authorList>
    </citation>
    <scope>NUCLEOTIDE SEQUENCE [LARGE SCALE GENOMIC DNA]</scope>
    <source>
        <strain evidence="6 7">DSM 45385</strain>
    </source>
</reference>
<dbReference type="Pfam" id="PF04085">
    <property type="entry name" value="MreC"/>
    <property type="match status" value="1"/>
</dbReference>
<sequence>MRRGRGALGRKPGRGRLVVGVLVLAAALLIAADREAALQPLLTAGAAVAGPVERAVSGLAAGGSDTRRIRALEQENARLRAELWTRPHRPDPTAPGPRFVAAQVIAYGGRQGLSATVTIDAGTTSGVRPDLTVLNGDGLVGRVVAAGPGTATVLLVSDATSVVGARLHSEQPGEVGTVTGGGKPGGLLRLNLLDAEAPVSVGQKVVTFGSRRMVPFAPGVPIGTIVGVSPSTDPLTRTALVRPAARLTALDAVAVVIPPGSVP</sequence>
<dbReference type="Gene3D" id="2.40.10.340">
    <property type="entry name" value="Rod shape-determining protein MreC, domain 1"/>
    <property type="match status" value="1"/>
</dbReference>
<dbReference type="GO" id="GO:0005886">
    <property type="term" value="C:plasma membrane"/>
    <property type="evidence" value="ECO:0007669"/>
    <property type="project" value="TreeGrafter"/>
</dbReference>
<dbReference type="RefSeq" id="WP_184963999.1">
    <property type="nucleotide sequence ID" value="NZ_JACHIN010000005.1"/>
</dbReference>
<gene>
    <name evidence="6" type="ORF">HNR40_004385</name>
</gene>
<dbReference type="PANTHER" id="PTHR34138">
    <property type="entry name" value="CELL SHAPE-DETERMINING PROTEIN MREC"/>
    <property type="match status" value="1"/>
</dbReference>
<name>A0A7W8A3M1_9ACTN</name>
<dbReference type="InterPro" id="IPR042177">
    <property type="entry name" value="Cell/Rod_1"/>
</dbReference>
<evidence type="ECO:0000313" key="6">
    <source>
        <dbReference type="EMBL" id="MBB5078899.1"/>
    </source>
</evidence>
<dbReference type="InterPro" id="IPR055342">
    <property type="entry name" value="MreC_beta-barrel_core"/>
</dbReference>
<dbReference type="InterPro" id="IPR007221">
    <property type="entry name" value="MreC"/>
</dbReference>
<comment type="similarity">
    <text evidence="1">Belongs to the MreC family.</text>
</comment>
<dbReference type="PANTHER" id="PTHR34138:SF1">
    <property type="entry name" value="CELL SHAPE-DETERMINING PROTEIN MREC"/>
    <property type="match status" value="1"/>
</dbReference>
<dbReference type="EMBL" id="JACHIN010000005">
    <property type="protein sequence ID" value="MBB5078899.1"/>
    <property type="molecule type" value="Genomic_DNA"/>
</dbReference>
<dbReference type="Proteomes" id="UP000568380">
    <property type="component" value="Unassembled WGS sequence"/>
</dbReference>
<evidence type="ECO:0000256" key="2">
    <source>
        <dbReference type="ARBA" id="ARBA00013855"/>
    </source>
</evidence>
<keyword evidence="3" id="KW-0133">Cell shape</keyword>
<evidence type="ECO:0000256" key="1">
    <source>
        <dbReference type="ARBA" id="ARBA00009369"/>
    </source>
</evidence>
<feature type="domain" description="Rod shape-determining protein MreC beta-barrel core" evidence="5">
    <location>
        <begin position="112"/>
        <end position="256"/>
    </location>
</feature>
<keyword evidence="7" id="KW-1185">Reference proteome</keyword>
<dbReference type="AlphaFoldDB" id="A0A7W8A3M1"/>